<sequence>MSLRPLGTQVPFCFPETCGDRESYFQGRKEELDYIASTLLPDAKQPACPKLRTCSLSGLGGAGKTELAYQYINRHRRDYDVIIFIAADTAHRLSRQYETLAVKLGILAESENLGAEECREALRSWFKMPLKSANSSDQRQNQDDQNELASWLLILDNVEDWATIELYWPCEGHGSVLVTSRRVDVLPQLEPSGTTSTLSLKDLNIAEAASILKYYAGSGNDDSPVVGEASMNIARRLHGFPLALLQVGSYIQRSKISIPKFAEIHPSESDLYNVYLEEGPLRGYTSNIGSAWSLESLSQDDQVSREIFAVLCLFAFLDAAGIPDDLLQPTAARSHVPNYPSSESGLYRCCKTLMAQSLVERDIDSNWTIHRIVQKVMRAKVASSAALSEAVLHDVYSRITRYWPNLGDPYVIGTQGKIKRWPLYEKLVPHVSSLSDCYLELERAGHVSKLCLKLCELLCEAASYHVERGEYQEGTQHLTIAASIFESTKIPKGTETVEYELRICRGRIGLAFLARNGDELFHCAMGLAAALHHMGIAYNMATLYHKAIEVLEESIAVRKSLPGFKKDWLFNGYYHLAHAHFLLKDYERAAKILVTAINDRIEILGDNDRVSMKTGALFYTLGDVRYYQGRFEDSLAMHSEAYIRVGETAGEQSLVALHCKFKVALHYTRQNDFARAEQVSHP</sequence>
<dbReference type="Proteomes" id="UP001153334">
    <property type="component" value="Unassembled WGS sequence"/>
</dbReference>
<proteinExistence type="predicted"/>
<dbReference type="EMBL" id="JAPESX010001840">
    <property type="protein sequence ID" value="KAJ8111071.1"/>
    <property type="molecule type" value="Genomic_DNA"/>
</dbReference>
<reference evidence="1" key="1">
    <citation type="submission" date="2022-11" db="EMBL/GenBank/DDBJ databases">
        <title>Genome Sequence of Nemania bipapillata.</title>
        <authorList>
            <person name="Buettner E."/>
        </authorList>
    </citation>
    <scope>NUCLEOTIDE SEQUENCE</scope>
    <source>
        <strain evidence="1">CP14</strain>
    </source>
</reference>
<evidence type="ECO:0000313" key="2">
    <source>
        <dbReference type="Proteomes" id="UP001153334"/>
    </source>
</evidence>
<evidence type="ECO:0000313" key="1">
    <source>
        <dbReference type="EMBL" id="KAJ8111071.1"/>
    </source>
</evidence>
<organism evidence="1 2">
    <name type="scientific">Nemania bipapillata</name>
    <dbReference type="NCBI Taxonomy" id="110536"/>
    <lineage>
        <taxon>Eukaryota</taxon>
        <taxon>Fungi</taxon>
        <taxon>Dikarya</taxon>
        <taxon>Ascomycota</taxon>
        <taxon>Pezizomycotina</taxon>
        <taxon>Sordariomycetes</taxon>
        <taxon>Xylariomycetidae</taxon>
        <taxon>Xylariales</taxon>
        <taxon>Xylariaceae</taxon>
        <taxon>Nemania</taxon>
    </lineage>
</organism>
<comment type="caution">
    <text evidence="1">The sequence shown here is derived from an EMBL/GenBank/DDBJ whole genome shotgun (WGS) entry which is preliminary data.</text>
</comment>
<gene>
    <name evidence="1" type="ORF">ONZ43_g5715</name>
</gene>
<keyword evidence="2" id="KW-1185">Reference proteome</keyword>
<accession>A0ACC2I7B9</accession>
<protein>
    <submittedName>
        <fullName evidence="1">Uncharacterized protein</fullName>
    </submittedName>
</protein>
<name>A0ACC2I7B9_9PEZI</name>